<evidence type="ECO:0000313" key="6">
    <source>
        <dbReference type="Proteomes" id="UP000494201"/>
    </source>
</evidence>
<keyword evidence="3" id="KW-0804">Transcription</keyword>
<dbReference type="InterPro" id="IPR020449">
    <property type="entry name" value="Tscrpt_reg_AraC-type_HTH"/>
</dbReference>
<dbReference type="PROSITE" id="PS00041">
    <property type="entry name" value="HTH_ARAC_FAMILY_1"/>
    <property type="match status" value="1"/>
</dbReference>
<keyword evidence="1" id="KW-0805">Transcription regulation</keyword>
<dbReference type="Gene3D" id="1.10.10.60">
    <property type="entry name" value="Homeodomain-like"/>
    <property type="match status" value="1"/>
</dbReference>
<dbReference type="Proteomes" id="UP000494201">
    <property type="component" value="Unassembled WGS sequence"/>
</dbReference>
<dbReference type="RefSeq" id="WP_239007808.1">
    <property type="nucleotide sequence ID" value="NZ_CABVLY010000029.1"/>
</dbReference>
<evidence type="ECO:0000256" key="1">
    <source>
        <dbReference type="ARBA" id="ARBA00023015"/>
    </source>
</evidence>
<dbReference type="SUPFAM" id="SSF52317">
    <property type="entry name" value="Class I glutamine amidotransferase-like"/>
    <property type="match status" value="1"/>
</dbReference>
<gene>
    <name evidence="5" type="ORF">BAN20980_05753</name>
</gene>
<dbReference type="EMBL" id="CABVLY010000029">
    <property type="protein sequence ID" value="VVU53022.1"/>
    <property type="molecule type" value="Genomic_DNA"/>
</dbReference>
<dbReference type="GO" id="GO:0003700">
    <property type="term" value="F:DNA-binding transcription factor activity"/>
    <property type="evidence" value="ECO:0007669"/>
    <property type="project" value="InterPro"/>
</dbReference>
<proteinExistence type="predicted"/>
<dbReference type="PANTHER" id="PTHR43130:SF3">
    <property type="entry name" value="HTH-TYPE TRANSCRIPTIONAL REGULATOR RV1931C"/>
    <property type="match status" value="1"/>
</dbReference>
<dbReference type="InterPro" id="IPR029062">
    <property type="entry name" value="Class_I_gatase-like"/>
</dbReference>
<feature type="domain" description="HTH araC/xylS-type" evidence="4">
    <location>
        <begin position="231"/>
        <end position="329"/>
    </location>
</feature>
<dbReference type="PANTHER" id="PTHR43130">
    <property type="entry name" value="ARAC-FAMILY TRANSCRIPTIONAL REGULATOR"/>
    <property type="match status" value="1"/>
</dbReference>
<dbReference type="InterPro" id="IPR018060">
    <property type="entry name" value="HTH_AraC"/>
</dbReference>
<sequence>MTSRKLPLPAGPAATHAPRQVGLLVLPQFSHLGLALLIEAMSLANWLGQRTLYAWTVLSADGEPVQATNGMSTPTRPIGDQRGAFATIFVVASFEAQQHGKHRGVKTWLQNQMAFGTQIGGVETGTELLAAAGLLHGRPSAVHWDNVEGFQEAYPKVGATTRLYTIEPRLITCAGGTAIIDMMLDWIGREHGAELAREIARHLLHARPRGADEAQLSDREAEPEAMSASVAKAIRLMRESMAEPMSCESVAQAVGLSKRQLERQFKRHTATAPLQYYLSLRVATAHQLLQQTELSVSQVAAATGFESVEHFSRVYKSRFGCPPSRDRLQSWGAPVMRHPVPAA</sequence>
<keyword evidence="2" id="KW-0238">DNA-binding</keyword>
<dbReference type="InterPro" id="IPR018062">
    <property type="entry name" value="HTH_AraC-typ_CS"/>
</dbReference>
<dbReference type="AlphaFoldDB" id="A0A6P2GJP8"/>
<dbReference type="PROSITE" id="PS01124">
    <property type="entry name" value="HTH_ARAC_FAMILY_2"/>
    <property type="match status" value="1"/>
</dbReference>
<dbReference type="InterPro" id="IPR052158">
    <property type="entry name" value="INH-QAR"/>
</dbReference>
<evidence type="ECO:0000256" key="2">
    <source>
        <dbReference type="ARBA" id="ARBA00023125"/>
    </source>
</evidence>
<evidence type="ECO:0000256" key="3">
    <source>
        <dbReference type="ARBA" id="ARBA00023163"/>
    </source>
</evidence>
<organism evidence="5 6">
    <name type="scientific">Burkholderia anthina</name>
    <dbReference type="NCBI Taxonomy" id="179879"/>
    <lineage>
        <taxon>Bacteria</taxon>
        <taxon>Pseudomonadati</taxon>
        <taxon>Pseudomonadota</taxon>
        <taxon>Betaproteobacteria</taxon>
        <taxon>Burkholderiales</taxon>
        <taxon>Burkholderiaceae</taxon>
        <taxon>Burkholderia</taxon>
        <taxon>Burkholderia cepacia complex</taxon>
    </lineage>
</organism>
<dbReference type="Pfam" id="PF12833">
    <property type="entry name" value="HTH_18"/>
    <property type="match status" value="1"/>
</dbReference>
<dbReference type="PRINTS" id="PR00032">
    <property type="entry name" value="HTHARAC"/>
</dbReference>
<evidence type="ECO:0000313" key="5">
    <source>
        <dbReference type="EMBL" id="VVU53022.1"/>
    </source>
</evidence>
<dbReference type="SMART" id="SM00342">
    <property type="entry name" value="HTH_ARAC"/>
    <property type="match status" value="1"/>
</dbReference>
<dbReference type="Gene3D" id="3.40.50.880">
    <property type="match status" value="1"/>
</dbReference>
<name>A0A6P2GJP8_9BURK</name>
<protein>
    <submittedName>
        <fullName evidence="5">Transcriptional regulator</fullName>
    </submittedName>
</protein>
<evidence type="ECO:0000259" key="4">
    <source>
        <dbReference type="PROSITE" id="PS01124"/>
    </source>
</evidence>
<dbReference type="SUPFAM" id="SSF46689">
    <property type="entry name" value="Homeodomain-like"/>
    <property type="match status" value="2"/>
</dbReference>
<dbReference type="InterPro" id="IPR009057">
    <property type="entry name" value="Homeodomain-like_sf"/>
</dbReference>
<reference evidence="5 6" key="1">
    <citation type="submission" date="2019-09" db="EMBL/GenBank/DDBJ databases">
        <authorList>
            <person name="Depoorter E."/>
        </authorList>
    </citation>
    <scope>NUCLEOTIDE SEQUENCE [LARGE SCALE GENOMIC DNA]</scope>
    <source>
        <strain evidence="5">LMG 20980</strain>
    </source>
</reference>
<dbReference type="GO" id="GO:0043565">
    <property type="term" value="F:sequence-specific DNA binding"/>
    <property type="evidence" value="ECO:0007669"/>
    <property type="project" value="InterPro"/>
</dbReference>
<dbReference type="GeneID" id="56503824"/>
<accession>A0A6P2GJP8</accession>
<dbReference type="CDD" id="cd03136">
    <property type="entry name" value="GATase1_AraC_ArgR_like"/>
    <property type="match status" value="1"/>
</dbReference>